<dbReference type="AlphaFoldDB" id="A0A844GGV2"/>
<sequence length="150" mass="16570">MPELITVYVCDSAWYFDHVEQLDSSGPLPHYSTLTSVPPTSGSEVAGYQDGQWMVLPEHPVKQEVTPDLSPAIPQEVTRFQARGALYQAGLLDKVEEFISAEGTDMMLKLAWQDAQTFKRYSPFITGVGQLLGLTDEQLDALFTAASTIE</sequence>
<evidence type="ECO:0000313" key="1">
    <source>
        <dbReference type="EMBL" id="MTD34117.1"/>
    </source>
</evidence>
<dbReference type="RefSeq" id="WP_230371295.1">
    <property type="nucleotide sequence ID" value="NZ_WLYX01000001.1"/>
</dbReference>
<dbReference type="Proteomes" id="UP000446658">
    <property type="component" value="Unassembled WGS sequence"/>
</dbReference>
<keyword evidence="2" id="KW-1185">Reference proteome</keyword>
<organism evidence="1 2">
    <name type="scientific">Paludibacterium denitrificans</name>
    <dbReference type="NCBI Taxonomy" id="2675226"/>
    <lineage>
        <taxon>Bacteria</taxon>
        <taxon>Pseudomonadati</taxon>
        <taxon>Pseudomonadota</taxon>
        <taxon>Betaproteobacteria</taxon>
        <taxon>Neisseriales</taxon>
        <taxon>Chromobacteriaceae</taxon>
        <taxon>Paludibacterium</taxon>
    </lineage>
</organism>
<evidence type="ECO:0000313" key="2">
    <source>
        <dbReference type="Proteomes" id="UP000446658"/>
    </source>
</evidence>
<name>A0A844GGV2_9NEIS</name>
<accession>A0A844GGV2</accession>
<reference evidence="1 2" key="1">
    <citation type="submission" date="2019-11" db="EMBL/GenBank/DDBJ databases">
        <title>Draft genome sequence of Paludibacterium sp. dN18-1.</title>
        <authorList>
            <person name="Im W.-T."/>
        </authorList>
    </citation>
    <scope>NUCLEOTIDE SEQUENCE [LARGE SCALE GENOMIC DNA]</scope>
    <source>
        <strain evidence="2">dN 18-1</strain>
    </source>
</reference>
<dbReference type="EMBL" id="WLYX01000001">
    <property type="protein sequence ID" value="MTD34117.1"/>
    <property type="molecule type" value="Genomic_DNA"/>
</dbReference>
<protein>
    <submittedName>
        <fullName evidence="1">Uncharacterized protein</fullName>
    </submittedName>
</protein>
<proteinExistence type="predicted"/>
<gene>
    <name evidence="1" type="ORF">GKE73_17000</name>
</gene>
<comment type="caution">
    <text evidence="1">The sequence shown here is derived from an EMBL/GenBank/DDBJ whole genome shotgun (WGS) entry which is preliminary data.</text>
</comment>